<comment type="caution">
    <text evidence="2">The sequence shown here is derived from an EMBL/GenBank/DDBJ whole genome shotgun (WGS) entry which is preliminary data.</text>
</comment>
<dbReference type="EMBL" id="RXHI01000009">
    <property type="protein sequence ID" value="RUA22806.1"/>
    <property type="molecule type" value="Genomic_DNA"/>
</dbReference>
<accession>A0A432JKJ0</accession>
<reference evidence="2" key="1">
    <citation type="submission" date="2018-12" db="EMBL/GenBank/DDBJ databases">
        <authorList>
            <person name="Jadhav K."/>
            <person name="Kushwaha B."/>
            <person name="Jadhav I."/>
        </authorList>
    </citation>
    <scope>NUCLEOTIDE SEQUENCE [LARGE SCALE GENOMIC DNA]</scope>
    <source>
        <strain evidence="2">SBS 10</strain>
    </source>
</reference>
<protein>
    <submittedName>
        <fullName evidence="2">Uncharacterized protein</fullName>
    </submittedName>
</protein>
<proteinExistence type="predicted"/>
<evidence type="ECO:0000313" key="2">
    <source>
        <dbReference type="EMBL" id="RUA22806.1"/>
    </source>
</evidence>
<evidence type="ECO:0000256" key="1">
    <source>
        <dbReference type="SAM" id="MobiDB-lite"/>
    </source>
</evidence>
<organism evidence="2">
    <name type="scientific">Billgrantia gudaonensis</name>
    <dbReference type="NCBI Taxonomy" id="376427"/>
    <lineage>
        <taxon>Bacteria</taxon>
        <taxon>Pseudomonadati</taxon>
        <taxon>Pseudomonadota</taxon>
        <taxon>Gammaproteobacteria</taxon>
        <taxon>Oceanospirillales</taxon>
        <taxon>Halomonadaceae</taxon>
        <taxon>Billgrantia</taxon>
    </lineage>
</organism>
<dbReference type="AlphaFoldDB" id="A0A432JKJ0"/>
<feature type="region of interest" description="Disordered" evidence="1">
    <location>
        <begin position="1"/>
        <end position="98"/>
    </location>
</feature>
<gene>
    <name evidence="2" type="ORF">DSL92_03520</name>
</gene>
<feature type="compositionally biased region" description="Low complexity" evidence="1">
    <location>
        <begin position="7"/>
        <end position="22"/>
    </location>
</feature>
<feature type="region of interest" description="Disordered" evidence="1">
    <location>
        <begin position="188"/>
        <end position="222"/>
    </location>
</feature>
<sequence>MTALPIEYAPARYAPASAAPREPGADREPGGRQPACAPDGRGRRQEPAVASPPARPPGYRPETDQRALGRATLVGSSRRRTACPAWSPPRRGQTETRLAARAPGARDLPTPTETPPVAQHQVGAVSLACGSGRRATCRRRRCRRRCPESDHLAVRGHERRRHSITRFAVVYPTSFVGYTGLDQFVAPSTAAPPQGADVHRDLGETPGSPAWPAPTGIQRASR</sequence>
<name>A0A432JKJ0_9GAMM</name>